<dbReference type="EMBL" id="JBEDUW010000007">
    <property type="protein sequence ID" value="KAK9912520.1"/>
    <property type="molecule type" value="Genomic_DNA"/>
</dbReference>
<reference evidence="1 2" key="1">
    <citation type="journal article" date="2023" name="G3 (Bethesda)">
        <title>A chromosome-length genome assembly and annotation of blackberry (Rubus argutus, cv. 'Hillquist').</title>
        <authorList>
            <person name="Bruna T."/>
            <person name="Aryal R."/>
            <person name="Dudchenko O."/>
            <person name="Sargent D.J."/>
            <person name="Mead D."/>
            <person name="Buti M."/>
            <person name="Cavallini A."/>
            <person name="Hytonen T."/>
            <person name="Andres J."/>
            <person name="Pham M."/>
            <person name="Weisz D."/>
            <person name="Mascagni F."/>
            <person name="Usai G."/>
            <person name="Natali L."/>
            <person name="Bassil N."/>
            <person name="Fernandez G.E."/>
            <person name="Lomsadze A."/>
            <person name="Armour M."/>
            <person name="Olukolu B."/>
            <person name="Poorten T."/>
            <person name="Britton C."/>
            <person name="Davik J."/>
            <person name="Ashrafi H."/>
            <person name="Aiden E.L."/>
            <person name="Borodovsky M."/>
            <person name="Worthington M."/>
        </authorList>
    </citation>
    <scope>NUCLEOTIDE SEQUENCE [LARGE SCALE GENOMIC DNA]</scope>
    <source>
        <strain evidence="1">PI 553951</strain>
    </source>
</reference>
<evidence type="ECO:0008006" key="3">
    <source>
        <dbReference type="Google" id="ProtNLM"/>
    </source>
</evidence>
<dbReference type="AlphaFoldDB" id="A0AAW1W1F6"/>
<dbReference type="Proteomes" id="UP001457282">
    <property type="component" value="Unassembled WGS sequence"/>
</dbReference>
<organism evidence="1 2">
    <name type="scientific">Rubus argutus</name>
    <name type="common">Southern blackberry</name>
    <dbReference type="NCBI Taxonomy" id="59490"/>
    <lineage>
        <taxon>Eukaryota</taxon>
        <taxon>Viridiplantae</taxon>
        <taxon>Streptophyta</taxon>
        <taxon>Embryophyta</taxon>
        <taxon>Tracheophyta</taxon>
        <taxon>Spermatophyta</taxon>
        <taxon>Magnoliopsida</taxon>
        <taxon>eudicotyledons</taxon>
        <taxon>Gunneridae</taxon>
        <taxon>Pentapetalae</taxon>
        <taxon>rosids</taxon>
        <taxon>fabids</taxon>
        <taxon>Rosales</taxon>
        <taxon>Rosaceae</taxon>
        <taxon>Rosoideae</taxon>
        <taxon>Rosoideae incertae sedis</taxon>
        <taxon>Rubus</taxon>
    </lineage>
</organism>
<protein>
    <recommendedName>
        <fullName evidence="3">C-type lectin domain-containing protein</fullName>
    </recommendedName>
</protein>
<keyword evidence="2" id="KW-1185">Reference proteome</keyword>
<gene>
    <name evidence="1" type="ORF">M0R45_036382</name>
</gene>
<accession>A0AAW1W1F6</accession>
<name>A0AAW1W1F6_RUBAR</name>
<proteinExistence type="predicted"/>
<sequence length="167" mass="18757">MFLERANQTSRERLALSKAIIFISCETQLVNSPLCVDTAPCIDTASGHSFVNIGSLNASDLRDSCRIELMVLTSLWIGTKDMNSSYIDIHNALLYGFEVSWLQSYDRVRKWDKGGICRGGRWTWNTGKLGHQTSDCYVDNDTNKVNCNDMIIYAGENYLNLVVFGPS</sequence>
<comment type="caution">
    <text evidence="1">The sequence shown here is derived from an EMBL/GenBank/DDBJ whole genome shotgun (WGS) entry which is preliminary data.</text>
</comment>
<evidence type="ECO:0000313" key="1">
    <source>
        <dbReference type="EMBL" id="KAK9912520.1"/>
    </source>
</evidence>
<evidence type="ECO:0000313" key="2">
    <source>
        <dbReference type="Proteomes" id="UP001457282"/>
    </source>
</evidence>